<organism evidence="2 3">
    <name type="scientific">Cetraspora pellucida</name>
    <dbReference type="NCBI Taxonomy" id="1433469"/>
    <lineage>
        <taxon>Eukaryota</taxon>
        <taxon>Fungi</taxon>
        <taxon>Fungi incertae sedis</taxon>
        <taxon>Mucoromycota</taxon>
        <taxon>Glomeromycotina</taxon>
        <taxon>Glomeromycetes</taxon>
        <taxon>Diversisporales</taxon>
        <taxon>Gigasporaceae</taxon>
        <taxon>Cetraspora</taxon>
    </lineage>
</organism>
<evidence type="ECO:0000256" key="1">
    <source>
        <dbReference type="SAM" id="MobiDB-lite"/>
    </source>
</evidence>
<evidence type="ECO:0000313" key="2">
    <source>
        <dbReference type="EMBL" id="CAG8809234.1"/>
    </source>
</evidence>
<gene>
    <name evidence="2" type="ORF">CPELLU_LOCUS18458</name>
</gene>
<reference evidence="2" key="1">
    <citation type="submission" date="2021-06" db="EMBL/GenBank/DDBJ databases">
        <authorList>
            <person name="Kallberg Y."/>
            <person name="Tangrot J."/>
            <person name="Rosling A."/>
        </authorList>
    </citation>
    <scope>NUCLEOTIDE SEQUENCE</scope>
    <source>
        <strain evidence="2">FL966</strain>
    </source>
</reference>
<feature type="region of interest" description="Disordered" evidence="1">
    <location>
        <begin position="1"/>
        <end position="21"/>
    </location>
</feature>
<evidence type="ECO:0000313" key="3">
    <source>
        <dbReference type="Proteomes" id="UP000789759"/>
    </source>
</evidence>
<comment type="caution">
    <text evidence="2">The sequence shown here is derived from an EMBL/GenBank/DDBJ whole genome shotgun (WGS) entry which is preliminary data.</text>
</comment>
<dbReference type="Proteomes" id="UP000789759">
    <property type="component" value="Unassembled WGS sequence"/>
</dbReference>
<dbReference type="EMBL" id="CAJVQA010036960">
    <property type="protein sequence ID" value="CAG8809234.1"/>
    <property type="molecule type" value="Genomic_DNA"/>
</dbReference>
<dbReference type="OrthoDB" id="2433784at2759"/>
<proteinExistence type="predicted"/>
<sequence>MTSPERESLDDIAASDSTNSNKQKICSPNFDKIWSFYIKGSSKGNRHYKVTCYYCLTAWEYGKPQVMKAHLANHCVDCPENISEYWCHKLIEEANTIHGRMINLQDVNNIPSEIKCQIDKLLLKTWVMAGIPFNVIENSFIKDLFKKLKYDPLL</sequence>
<accession>A0A9N9PBN7</accession>
<name>A0A9N9PBN7_9GLOM</name>
<protein>
    <submittedName>
        <fullName evidence="2">14438_t:CDS:1</fullName>
    </submittedName>
</protein>
<keyword evidence="3" id="KW-1185">Reference proteome</keyword>
<dbReference type="AlphaFoldDB" id="A0A9N9PBN7"/>